<evidence type="ECO:0000256" key="4">
    <source>
        <dbReference type="ARBA" id="ARBA00022679"/>
    </source>
</evidence>
<dbReference type="RefSeq" id="WP_166281914.1">
    <property type="nucleotide sequence ID" value="NZ_JAANNP010000006.1"/>
</dbReference>
<evidence type="ECO:0000259" key="5">
    <source>
        <dbReference type="Pfam" id="PF00535"/>
    </source>
</evidence>
<dbReference type="PANTHER" id="PTHR43179">
    <property type="entry name" value="RHAMNOSYLTRANSFERASE WBBL"/>
    <property type="match status" value="1"/>
</dbReference>
<evidence type="ECO:0000313" key="7">
    <source>
        <dbReference type="Proteomes" id="UP000800981"/>
    </source>
</evidence>
<gene>
    <name evidence="6" type="ORF">G9H71_11530</name>
</gene>
<proteinExistence type="inferred from homology"/>
<dbReference type="EMBL" id="JAANNP010000006">
    <property type="protein sequence ID" value="NHC14409.1"/>
    <property type="molecule type" value="Genomic_DNA"/>
</dbReference>
<protein>
    <submittedName>
        <fullName evidence="6">Glycosyltransferase</fullName>
    </submittedName>
</protein>
<evidence type="ECO:0000256" key="3">
    <source>
        <dbReference type="ARBA" id="ARBA00022676"/>
    </source>
</evidence>
<dbReference type="CDD" id="cd00761">
    <property type="entry name" value="Glyco_tranf_GTA_type"/>
    <property type="match status" value="1"/>
</dbReference>
<dbReference type="InterPro" id="IPR029044">
    <property type="entry name" value="Nucleotide-diphossugar_trans"/>
</dbReference>
<evidence type="ECO:0000313" key="6">
    <source>
        <dbReference type="EMBL" id="NHC14409.1"/>
    </source>
</evidence>
<comment type="pathway">
    <text evidence="1">Cell wall biogenesis; cell wall polysaccharide biosynthesis.</text>
</comment>
<comment type="similarity">
    <text evidence="2">Belongs to the glycosyltransferase 2 family.</text>
</comment>
<evidence type="ECO:0000256" key="2">
    <source>
        <dbReference type="ARBA" id="ARBA00006739"/>
    </source>
</evidence>
<dbReference type="PANTHER" id="PTHR43179:SF12">
    <property type="entry name" value="GALACTOFURANOSYLTRANSFERASE GLFT2"/>
    <property type="match status" value="1"/>
</dbReference>
<keyword evidence="7" id="KW-1185">Reference proteome</keyword>
<keyword evidence="4" id="KW-0808">Transferase</keyword>
<keyword evidence="3" id="KW-0328">Glycosyltransferase</keyword>
<reference evidence="6 7" key="1">
    <citation type="submission" date="2020-03" db="EMBL/GenBank/DDBJ databases">
        <title>Two novel Motilibacter sp.</title>
        <authorList>
            <person name="Liu S."/>
        </authorList>
    </citation>
    <scope>NUCLEOTIDE SEQUENCE [LARGE SCALE GENOMIC DNA]</scope>
    <source>
        <strain evidence="6 7">E257</strain>
    </source>
</reference>
<dbReference type="SUPFAM" id="SSF53448">
    <property type="entry name" value="Nucleotide-diphospho-sugar transferases"/>
    <property type="match status" value="1"/>
</dbReference>
<dbReference type="Gene3D" id="3.90.550.10">
    <property type="entry name" value="Spore Coat Polysaccharide Biosynthesis Protein SpsA, Chain A"/>
    <property type="match status" value="1"/>
</dbReference>
<sequence length="303" mass="33289">MTPRSGQRLRVSVVVPVFDQWEHLAGCLQALEQQTLGAESFEVLVVDNGSSTPPPPAMPGQRLRLRWLQESRPGSYAARNTGLRAAGADVLAFTDADCRPAPRWLEEGLRALDGPPQVDLVGGSITLFPARPDRLSPVEAYELVKAFPQERYVDQLRFAATANLFARRAVFDSVGEFEERLRSGGDREFGQRAARAGHSWRYAPAAAVRHPARRTFGELGSKLARVVAGSRDARELAGSPLVTVDEVVRGLVPPLGAVRRARADTRLPRPADQAGYVLAEFYVRYVGTWLRLKSRVSGRSPRA</sequence>
<dbReference type="InterPro" id="IPR001173">
    <property type="entry name" value="Glyco_trans_2-like"/>
</dbReference>
<dbReference type="Pfam" id="PF00535">
    <property type="entry name" value="Glycos_transf_2"/>
    <property type="match status" value="1"/>
</dbReference>
<dbReference type="Proteomes" id="UP000800981">
    <property type="component" value="Unassembled WGS sequence"/>
</dbReference>
<organism evidence="6 7">
    <name type="scientific">Motilibacter deserti</name>
    <dbReference type="NCBI Taxonomy" id="2714956"/>
    <lineage>
        <taxon>Bacteria</taxon>
        <taxon>Bacillati</taxon>
        <taxon>Actinomycetota</taxon>
        <taxon>Actinomycetes</taxon>
        <taxon>Motilibacterales</taxon>
        <taxon>Motilibacteraceae</taxon>
        <taxon>Motilibacter</taxon>
    </lineage>
</organism>
<comment type="caution">
    <text evidence="6">The sequence shown here is derived from an EMBL/GenBank/DDBJ whole genome shotgun (WGS) entry which is preliminary data.</text>
</comment>
<feature type="domain" description="Glycosyltransferase 2-like" evidence="5">
    <location>
        <begin position="12"/>
        <end position="140"/>
    </location>
</feature>
<name>A0ABX0GXB5_9ACTN</name>
<accession>A0ABX0GXB5</accession>
<evidence type="ECO:0000256" key="1">
    <source>
        <dbReference type="ARBA" id="ARBA00004776"/>
    </source>
</evidence>